<dbReference type="Proteomes" id="UP000183794">
    <property type="component" value="Unassembled WGS sequence"/>
</dbReference>
<name>A0A1K9ZKE7_9GAMM</name>
<sequence length="66" mass="7381">MANTVLQIDSPYVTRKVYSDITGMSVRVIDTFIARGEIPIMPKRSKNATVLINMVALFKQADEQGH</sequence>
<protein>
    <submittedName>
        <fullName evidence="1">Uncharacterized protein</fullName>
    </submittedName>
</protein>
<gene>
    <name evidence="1" type="ORF">NVI5450_1806</name>
</gene>
<dbReference type="EMBL" id="FPLD01000051">
    <property type="protein sequence ID" value="SGY96066.1"/>
    <property type="molecule type" value="Genomic_DNA"/>
</dbReference>
<proteinExistence type="predicted"/>
<dbReference type="RefSeq" id="WP_075518184.1">
    <property type="nucleotide sequence ID" value="NZ_FPLD01000051.1"/>
</dbReference>
<reference evidence="1 2" key="1">
    <citation type="submission" date="2016-11" db="EMBL/GenBank/DDBJ databases">
        <authorList>
            <person name="Jaros S."/>
            <person name="Januszkiewicz K."/>
            <person name="Wedrychowicz H."/>
        </authorList>
    </citation>
    <scope>NUCLEOTIDE SEQUENCE [LARGE SCALE GENOMIC DNA]</scope>
    <source>
        <strain evidence="1">NVI 5450</strain>
    </source>
</reference>
<dbReference type="OrthoDB" id="5906098at2"/>
<accession>A0A1K9ZKE7</accession>
<dbReference type="AlphaFoldDB" id="A0A1K9ZKE7"/>
<evidence type="ECO:0000313" key="2">
    <source>
        <dbReference type="Proteomes" id="UP000183794"/>
    </source>
</evidence>
<evidence type="ECO:0000313" key="1">
    <source>
        <dbReference type="EMBL" id="SGY96066.1"/>
    </source>
</evidence>
<organism evidence="1 2">
    <name type="scientific">Moritella viscosa</name>
    <dbReference type="NCBI Taxonomy" id="80854"/>
    <lineage>
        <taxon>Bacteria</taxon>
        <taxon>Pseudomonadati</taxon>
        <taxon>Pseudomonadota</taxon>
        <taxon>Gammaproteobacteria</taxon>
        <taxon>Alteromonadales</taxon>
        <taxon>Moritellaceae</taxon>
        <taxon>Moritella</taxon>
    </lineage>
</organism>